<dbReference type="PRINTS" id="PR01407">
    <property type="entry name" value="BUTYPHLNCDUF"/>
</dbReference>
<protein>
    <recommendedName>
        <fullName evidence="9">B box-type domain-containing protein</fullName>
    </recommendedName>
</protein>
<evidence type="ECO:0000256" key="3">
    <source>
        <dbReference type="ARBA" id="ARBA00022833"/>
    </source>
</evidence>
<dbReference type="InterPro" id="IPR013320">
    <property type="entry name" value="ConA-like_dom_sf"/>
</dbReference>
<evidence type="ECO:0000313" key="8">
    <source>
        <dbReference type="Proteomes" id="UP000314983"/>
    </source>
</evidence>
<evidence type="ECO:0000259" key="6">
    <source>
        <dbReference type="PROSITE" id="PS50188"/>
    </source>
</evidence>
<dbReference type="InterPro" id="IPR003879">
    <property type="entry name" value="Butyrophylin_SPRY"/>
</dbReference>
<keyword evidence="8" id="KW-1185">Reference proteome</keyword>
<reference evidence="8" key="1">
    <citation type="journal article" date="2014" name="Science">
        <title>Nonhuman genetics. Genomic basis for the convergent evolution of electric organs.</title>
        <authorList>
            <person name="Gallant J.R."/>
            <person name="Traeger L.L."/>
            <person name="Volkening J.D."/>
            <person name="Moffett H."/>
            <person name="Chen P.H."/>
            <person name="Novina C.D."/>
            <person name="Phillips G.N.Jr."/>
            <person name="Anand R."/>
            <person name="Wells G.B."/>
            <person name="Pinch M."/>
            <person name="Guth R."/>
            <person name="Unguez G.A."/>
            <person name="Albert J.S."/>
            <person name="Zakon H.H."/>
            <person name="Samanta M.P."/>
            <person name="Sussman M.R."/>
        </authorList>
    </citation>
    <scope>NUCLEOTIDE SEQUENCE [LARGE SCALE GENOMIC DNA]</scope>
</reference>
<dbReference type="PANTHER" id="PTHR24103">
    <property type="entry name" value="E3 UBIQUITIN-PROTEIN LIGASE TRIM"/>
    <property type="match status" value="1"/>
</dbReference>
<dbReference type="Ensembl" id="ENSEEET00000049662.2">
    <property type="protein sequence ID" value="ENSEEEP00000049125.2"/>
    <property type="gene ID" value="ENSEEEG00000023085.2"/>
</dbReference>
<dbReference type="Pfam" id="PF00622">
    <property type="entry name" value="SPRY"/>
    <property type="match status" value="1"/>
</dbReference>
<dbReference type="SMART" id="SM00589">
    <property type="entry name" value="PRY"/>
    <property type="match status" value="1"/>
</dbReference>
<dbReference type="InterPro" id="IPR043136">
    <property type="entry name" value="B30.2/SPRY_sf"/>
</dbReference>
<dbReference type="InterPro" id="IPR000315">
    <property type="entry name" value="Znf_B-box"/>
</dbReference>
<dbReference type="PROSITE" id="PS50188">
    <property type="entry name" value="B302_SPRY"/>
    <property type="match status" value="1"/>
</dbReference>
<dbReference type="SMART" id="SM00336">
    <property type="entry name" value="BBOX"/>
    <property type="match status" value="1"/>
</dbReference>
<keyword evidence="3" id="KW-0862">Zinc</keyword>
<feature type="domain" description="B box-type" evidence="5">
    <location>
        <begin position="57"/>
        <end position="97"/>
    </location>
</feature>
<name>A0A4W4HKA3_ELEEL</name>
<evidence type="ECO:0000256" key="4">
    <source>
        <dbReference type="PROSITE-ProRule" id="PRU00024"/>
    </source>
</evidence>
<dbReference type="Gene3D" id="3.30.160.60">
    <property type="entry name" value="Classic Zinc Finger"/>
    <property type="match status" value="1"/>
</dbReference>
<dbReference type="GeneTree" id="ENSGT00970000193390"/>
<dbReference type="Pfam" id="PF13765">
    <property type="entry name" value="PRY"/>
    <property type="match status" value="1"/>
</dbReference>
<gene>
    <name evidence="7" type="primary">LOC113582850</name>
</gene>
<dbReference type="Pfam" id="PF00643">
    <property type="entry name" value="zf-B_box"/>
    <property type="match status" value="1"/>
</dbReference>
<dbReference type="SUPFAM" id="SSF57845">
    <property type="entry name" value="B-box zinc-binding domain"/>
    <property type="match status" value="1"/>
</dbReference>
<feature type="domain" description="B30.2/SPRY" evidence="6">
    <location>
        <begin position="244"/>
        <end position="438"/>
    </location>
</feature>
<reference evidence="7" key="4">
    <citation type="submission" date="2025-08" db="UniProtKB">
        <authorList>
            <consortium name="Ensembl"/>
        </authorList>
    </citation>
    <scope>IDENTIFICATION</scope>
</reference>
<dbReference type="GO" id="GO:0008270">
    <property type="term" value="F:zinc ion binding"/>
    <property type="evidence" value="ECO:0007669"/>
    <property type="project" value="UniProtKB-KW"/>
</dbReference>
<sequence length="438" mass="49868">MSFCKSCLEENWAEQRANECPLCRKRSSVATPPVNRALKSACESFLQERSRRITHKAEGLLCSEHDLNLQLFCMHDEQLVCAKCVTEQHNNHNFCSISKAASENREELRGPLQELQANHVAFASEKLTCVSISQEIQSQFMNTQMQIKKEFEKLYRFLKEEEESRLAALKKEEERKAQKMKDRIEEMDGFMSSLSRRIKHIEDHMNTEDSLFLKNLKDVEESAEYTVPDLKEDHGALIDVSKHLGNLRYRVWEKMKDICPYYPVILEPNSANSRLHLSADLIKVTCRDTKQNLPNNRERFAVDPVILGSESLGSGTHSWVVDVGESENWTIGLVKESVKRKDKLSVSPQDGFWTISRNDGSYSFNTRYLGAERVRRIRVQVDWNNNKVSAPVRVRESVPVFVVVLVTVIPPAVLLALAQVGALCPPVLAFDVGFGAVA</sequence>
<dbReference type="InterPro" id="IPR006574">
    <property type="entry name" value="PRY"/>
</dbReference>
<dbReference type="InterPro" id="IPR001870">
    <property type="entry name" value="B30.2/SPRY"/>
</dbReference>
<dbReference type="InterPro" id="IPR013083">
    <property type="entry name" value="Znf_RING/FYVE/PHD"/>
</dbReference>
<evidence type="ECO:0000313" key="7">
    <source>
        <dbReference type="Ensembl" id="ENSEEEP00000049125.2"/>
    </source>
</evidence>
<dbReference type="Gene3D" id="3.30.40.10">
    <property type="entry name" value="Zinc/RING finger domain, C3HC4 (zinc finger)"/>
    <property type="match status" value="1"/>
</dbReference>
<keyword evidence="1" id="KW-0479">Metal-binding</keyword>
<dbReference type="PROSITE" id="PS50119">
    <property type="entry name" value="ZF_BBOX"/>
    <property type="match status" value="1"/>
</dbReference>
<keyword evidence="2 4" id="KW-0863">Zinc-finger</keyword>
<accession>A0A4W4HKA3</accession>
<reference evidence="8" key="2">
    <citation type="journal article" date="2017" name="Sci. Adv.">
        <title>A tail of two voltages: Proteomic comparison of the three electric organs of the electric eel.</title>
        <authorList>
            <person name="Traeger L.L."/>
            <person name="Sabat G."/>
            <person name="Barrett-Wilt G.A."/>
            <person name="Wells G.B."/>
            <person name="Sussman M.R."/>
        </authorList>
    </citation>
    <scope>NUCLEOTIDE SEQUENCE [LARGE SCALE GENOMIC DNA]</scope>
</reference>
<reference evidence="7" key="3">
    <citation type="submission" date="2020-05" db="EMBL/GenBank/DDBJ databases">
        <title>Electrophorus electricus (electric eel) genome, fEleEle1, primary haplotype.</title>
        <authorList>
            <person name="Myers G."/>
            <person name="Meyer A."/>
            <person name="Fedrigo O."/>
            <person name="Formenti G."/>
            <person name="Rhie A."/>
            <person name="Tracey A."/>
            <person name="Sims Y."/>
            <person name="Jarvis E.D."/>
        </authorList>
    </citation>
    <scope>NUCLEOTIDE SEQUENCE [LARGE SCALE GENOMIC DNA]</scope>
</reference>
<dbReference type="AlphaFoldDB" id="A0A4W4HKA3"/>
<dbReference type="InterPro" id="IPR003877">
    <property type="entry name" value="SPRY_dom"/>
</dbReference>
<evidence type="ECO:0000256" key="1">
    <source>
        <dbReference type="ARBA" id="ARBA00022723"/>
    </source>
</evidence>
<reference evidence="7" key="5">
    <citation type="submission" date="2025-09" db="UniProtKB">
        <authorList>
            <consortium name="Ensembl"/>
        </authorList>
    </citation>
    <scope>IDENTIFICATION</scope>
</reference>
<evidence type="ECO:0008006" key="9">
    <source>
        <dbReference type="Google" id="ProtNLM"/>
    </source>
</evidence>
<evidence type="ECO:0000256" key="2">
    <source>
        <dbReference type="ARBA" id="ARBA00022771"/>
    </source>
</evidence>
<evidence type="ECO:0000259" key="5">
    <source>
        <dbReference type="PROSITE" id="PS50119"/>
    </source>
</evidence>
<dbReference type="SUPFAM" id="SSF49899">
    <property type="entry name" value="Concanavalin A-like lectins/glucanases"/>
    <property type="match status" value="1"/>
</dbReference>
<dbReference type="SUPFAM" id="SSF57850">
    <property type="entry name" value="RING/U-box"/>
    <property type="match status" value="1"/>
</dbReference>
<dbReference type="OMA" id="FREAICP"/>
<organism evidence="7 8">
    <name type="scientific">Electrophorus electricus</name>
    <name type="common">Electric eel</name>
    <name type="synonym">Gymnotus electricus</name>
    <dbReference type="NCBI Taxonomy" id="8005"/>
    <lineage>
        <taxon>Eukaryota</taxon>
        <taxon>Metazoa</taxon>
        <taxon>Chordata</taxon>
        <taxon>Craniata</taxon>
        <taxon>Vertebrata</taxon>
        <taxon>Euteleostomi</taxon>
        <taxon>Actinopterygii</taxon>
        <taxon>Neopterygii</taxon>
        <taxon>Teleostei</taxon>
        <taxon>Ostariophysi</taxon>
        <taxon>Gymnotiformes</taxon>
        <taxon>Gymnotoidei</taxon>
        <taxon>Gymnotidae</taxon>
        <taxon>Electrophorus</taxon>
    </lineage>
</organism>
<proteinExistence type="predicted"/>
<dbReference type="InterPro" id="IPR050143">
    <property type="entry name" value="TRIM/RBCC"/>
</dbReference>
<dbReference type="Gene3D" id="2.60.120.920">
    <property type="match status" value="1"/>
</dbReference>
<dbReference type="Proteomes" id="UP000314983">
    <property type="component" value="Chromosome 16"/>
</dbReference>